<reference evidence="1 2" key="1">
    <citation type="submission" date="2019-06" db="EMBL/GenBank/DDBJ databases">
        <title>Genome sequence of Janthinobacterium lividum UCD_MED1.</title>
        <authorList>
            <person name="De Leon M.E."/>
            <person name="Jospin G."/>
        </authorList>
    </citation>
    <scope>NUCLEOTIDE SEQUENCE [LARGE SCALE GENOMIC DNA]</scope>
    <source>
        <strain evidence="1 2">UCD_MED1</strain>
    </source>
</reference>
<organism evidence="1 2">
    <name type="scientific">Janthinobacterium lividum</name>
    <dbReference type="NCBI Taxonomy" id="29581"/>
    <lineage>
        <taxon>Bacteria</taxon>
        <taxon>Pseudomonadati</taxon>
        <taxon>Pseudomonadota</taxon>
        <taxon>Betaproteobacteria</taxon>
        <taxon>Burkholderiales</taxon>
        <taxon>Oxalobacteraceae</taxon>
        <taxon>Janthinobacterium</taxon>
    </lineage>
</organism>
<proteinExistence type="predicted"/>
<accession>A0A5C4NMB8</accession>
<gene>
    <name evidence="1" type="ORF">FHI69_16805</name>
</gene>
<dbReference type="AlphaFoldDB" id="A0A5C4NMB8"/>
<comment type="caution">
    <text evidence="1">The sequence shown here is derived from an EMBL/GenBank/DDBJ whole genome shotgun (WGS) entry which is preliminary data.</text>
</comment>
<dbReference type="EMBL" id="VDGE01000006">
    <property type="protein sequence ID" value="TNC75904.1"/>
    <property type="molecule type" value="Genomic_DNA"/>
</dbReference>
<dbReference type="RefSeq" id="WP_139091356.1">
    <property type="nucleotide sequence ID" value="NZ_VDGE01000006.1"/>
</dbReference>
<protein>
    <submittedName>
        <fullName evidence="1">Uncharacterized protein</fullName>
    </submittedName>
</protein>
<evidence type="ECO:0000313" key="2">
    <source>
        <dbReference type="Proteomes" id="UP000305681"/>
    </source>
</evidence>
<evidence type="ECO:0000313" key="1">
    <source>
        <dbReference type="EMBL" id="TNC75904.1"/>
    </source>
</evidence>
<name>A0A5C4NMB8_9BURK</name>
<sequence length="63" mass="7430">MRTDAELLEKLLIELSLEIPTVVHEDRSPNKRVAKDDEETLLRFRRLFDQKYSVSTPLELMSI</sequence>
<dbReference type="Proteomes" id="UP000305681">
    <property type="component" value="Unassembled WGS sequence"/>
</dbReference>